<sequence length="27" mass="2922">MFVTNFTGHNSVSKEVLPKDNVTTNAA</sequence>
<organism evidence="2">
    <name type="scientific">Arundo donax</name>
    <name type="common">Giant reed</name>
    <name type="synonym">Donax arundinaceus</name>
    <dbReference type="NCBI Taxonomy" id="35708"/>
    <lineage>
        <taxon>Eukaryota</taxon>
        <taxon>Viridiplantae</taxon>
        <taxon>Streptophyta</taxon>
        <taxon>Embryophyta</taxon>
        <taxon>Tracheophyta</taxon>
        <taxon>Spermatophyta</taxon>
        <taxon>Magnoliopsida</taxon>
        <taxon>Liliopsida</taxon>
        <taxon>Poales</taxon>
        <taxon>Poaceae</taxon>
        <taxon>PACMAD clade</taxon>
        <taxon>Arundinoideae</taxon>
        <taxon>Arundineae</taxon>
        <taxon>Arundo</taxon>
    </lineage>
</organism>
<dbReference type="EMBL" id="GBRH01279348">
    <property type="protein sequence ID" value="JAD18547.1"/>
    <property type="molecule type" value="Transcribed_RNA"/>
</dbReference>
<dbReference type="AlphaFoldDB" id="A0A0A8Y3Y4"/>
<feature type="region of interest" description="Disordered" evidence="1">
    <location>
        <begin position="1"/>
        <end position="27"/>
    </location>
</feature>
<reference evidence="2" key="1">
    <citation type="submission" date="2014-09" db="EMBL/GenBank/DDBJ databases">
        <authorList>
            <person name="Magalhaes I.L.F."/>
            <person name="Oliveira U."/>
            <person name="Santos F.R."/>
            <person name="Vidigal T.H.D.A."/>
            <person name="Brescovit A.D."/>
            <person name="Santos A.J."/>
        </authorList>
    </citation>
    <scope>NUCLEOTIDE SEQUENCE</scope>
    <source>
        <tissue evidence="2">Shoot tissue taken approximately 20 cm above the soil surface</tissue>
    </source>
</reference>
<proteinExistence type="predicted"/>
<accession>A0A0A8Y3Y4</accession>
<feature type="compositionally biased region" description="Polar residues" evidence="1">
    <location>
        <begin position="1"/>
        <end position="13"/>
    </location>
</feature>
<name>A0A0A8Y3Y4_ARUDO</name>
<reference evidence="2" key="2">
    <citation type="journal article" date="2015" name="Data Brief">
        <title>Shoot transcriptome of the giant reed, Arundo donax.</title>
        <authorList>
            <person name="Barrero R.A."/>
            <person name="Guerrero F.D."/>
            <person name="Moolhuijzen P."/>
            <person name="Goolsby J.A."/>
            <person name="Tidwell J."/>
            <person name="Bellgard S.E."/>
            <person name="Bellgard M.I."/>
        </authorList>
    </citation>
    <scope>NUCLEOTIDE SEQUENCE</scope>
    <source>
        <tissue evidence="2">Shoot tissue taken approximately 20 cm above the soil surface</tissue>
    </source>
</reference>
<evidence type="ECO:0000313" key="2">
    <source>
        <dbReference type="EMBL" id="JAD18547.1"/>
    </source>
</evidence>
<evidence type="ECO:0000256" key="1">
    <source>
        <dbReference type="SAM" id="MobiDB-lite"/>
    </source>
</evidence>
<protein>
    <submittedName>
        <fullName evidence="2">Uncharacterized protein</fullName>
    </submittedName>
</protein>